<proteinExistence type="predicted"/>
<reference evidence="1 2" key="1">
    <citation type="submission" date="2014-06" db="EMBL/GenBank/DDBJ databases">
        <title>Evolutionary Origins and Diversification of the Mycorrhizal Mutualists.</title>
        <authorList>
            <consortium name="DOE Joint Genome Institute"/>
            <consortium name="Mycorrhizal Genomics Consortium"/>
            <person name="Kohler A."/>
            <person name="Kuo A."/>
            <person name="Nagy L.G."/>
            <person name="Floudas D."/>
            <person name="Copeland A."/>
            <person name="Barry K.W."/>
            <person name="Cichocki N."/>
            <person name="Veneault-Fourrey C."/>
            <person name="LaButti K."/>
            <person name="Lindquist E.A."/>
            <person name="Lipzen A."/>
            <person name="Lundell T."/>
            <person name="Morin E."/>
            <person name="Murat C."/>
            <person name="Riley R."/>
            <person name="Ohm R."/>
            <person name="Sun H."/>
            <person name="Tunlid A."/>
            <person name="Henrissat B."/>
            <person name="Grigoriev I.V."/>
            <person name="Hibbett D.S."/>
            <person name="Martin F."/>
        </authorList>
    </citation>
    <scope>NUCLEOTIDE SEQUENCE [LARGE SCALE GENOMIC DNA]</scope>
    <source>
        <strain evidence="1 2">SS14</strain>
    </source>
</reference>
<evidence type="ECO:0008006" key="3">
    <source>
        <dbReference type="Google" id="ProtNLM"/>
    </source>
</evidence>
<protein>
    <recommendedName>
        <fullName evidence="3">F-box domain-containing protein</fullName>
    </recommendedName>
</protein>
<evidence type="ECO:0000313" key="1">
    <source>
        <dbReference type="EMBL" id="KIJ24291.1"/>
    </source>
</evidence>
<gene>
    <name evidence="1" type="ORF">M422DRAFT_274966</name>
</gene>
<dbReference type="AlphaFoldDB" id="A0A0C9UFP9"/>
<dbReference type="EMBL" id="KN837506">
    <property type="protein sequence ID" value="KIJ24291.1"/>
    <property type="molecule type" value="Genomic_DNA"/>
</dbReference>
<sequence>MNLHTDLLYEIFEILCWPPSLPQKELPLHDAEFYQTLVEAGFQSSIPVTNSPLPSCSLVCRAWKAPAQATMRRHLTIRKYDQCRRILSLFQSNPEVGQIVQTLDFTRWNLKRFPEGDSVKASKDTVALIYKCPNLKNITNAACRPYRQERVILFCFKRNIPLFNGIGLGGS</sequence>
<dbReference type="HOGENOM" id="CLU_1563871_0_0_1"/>
<evidence type="ECO:0000313" key="2">
    <source>
        <dbReference type="Proteomes" id="UP000054279"/>
    </source>
</evidence>
<keyword evidence="2" id="KW-1185">Reference proteome</keyword>
<name>A0A0C9UFP9_SPHS4</name>
<accession>A0A0C9UFP9</accession>
<organism evidence="1 2">
    <name type="scientific">Sphaerobolus stellatus (strain SS14)</name>
    <dbReference type="NCBI Taxonomy" id="990650"/>
    <lineage>
        <taxon>Eukaryota</taxon>
        <taxon>Fungi</taxon>
        <taxon>Dikarya</taxon>
        <taxon>Basidiomycota</taxon>
        <taxon>Agaricomycotina</taxon>
        <taxon>Agaricomycetes</taxon>
        <taxon>Phallomycetidae</taxon>
        <taxon>Geastrales</taxon>
        <taxon>Sphaerobolaceae</taxon>
        <taxon>Sphaerobolus</taxon>
    </lineage>
</organism>
<dbReference type="Proteomes" id="UP000054279">
    <property type="component" value="Unassembled WGS sequence"/>
</dbReference>